<reference evidence="2 3" key="1">
    <citation type="submission" date="2013-10" db="EMBL/GenBank/DDBJ databases">
        <title>The Genome Sequence of Streptococcus parasanguinis CC87K.</title>
        <authorList>
            <consortium name="The Broad Institute Genomics Platform"/>
            <person name="Earl A."/>
            <person name="Allen-Vercoe E."/>
            <person name="Daigneault M."/>
            <person name="Young S.K."/>
            <person name="Zeng Q."/>
            <person name="Gargeya S."/>
            <person name="Fitzgerald M."/>
            <person name="Abouelleil A."/>
            <person name="Alvarado L."/>
            <person name="Chapman S.B."/>
            <person name="Gainer-Dewar J."/>
            <person name="Goldberg J."/>
            <person name="Griggs A."/>
            <person name="Gujja S."/>
            <person name="Hansen M."/>
            <person name="Howarth C."/>
            <person name="Imamovic A."/>
            <person name="Ireland A."/>
            <person name="Larimer J."/>
            <person name="McCowan C."/>
            <person name="Murphy C."/>
            <person name="Pearson M."/>
            <person name="Poon T.W."/>
            <person name="Priest M."/>
            <person name="Roberts A."/>
            <person name="Saif S."/>
            <person name="Shea T."/>
            <person name="Sykes S."/>
            <person name="Wortman J."/>
            <person name="Nusbaum C."/>
            <person name="Birren B."/>
        </authorList>
    </citation>
    <scope>NUCLEOTIDE SEQUENCE [LARGE SCALE GENOMIC DNA]</scope>
    <source>
        <strain evidence="2 3">CC87K</strain>
    </source>
</reference>
<evidence type="ECO:0000256" key="1">
    <source>
        <dbReference type="SAM" id="Phobius"/>
    </source>
</evidence>
<dbReference type="Proteomes" id="UP000018716">
    <property type="component" value="Unassembled WGS sequence"/>
</dbReference>
<feature type="transmembrane region" description="Helical" evidence="1">
    <location>
        <begin position="12"/>
        <end position="30"/>
    </location>
</feature>
<gene>
    <name evidence="2" type="ORF">HMPREF1195_01955</name>
</gene>
<keyword evidence="1" id="KW-1133">Transmembrane helix</keyword>
<dbReference type="HOGENOM" id="CLU_113654_0_0_9"/>
<dbReference type="PATRIC" id="fig|1073372.3.peg.1965"/>
<keyword evidence="1" id="KW-0472">Membrane</keyword>
<dbReference type="OrthoDB" id="2218789at2"/>
<organism evidence="2 3">
    <name type="scientific">Streptococcus parasanguinis CC87K</name>
    <dbReference type="NCBI Taxonomy" id="1073372"/>
    <lineage>
        <taxon>Bacteria</taxon>
        <taxon>Bacillati</taxon>
        <taxon>Bacillota</taxon>
        <taxon>Bacilli</taxon>
        <taxon>Lactobacillales</taxon>
        <taxon>Streptococcaceae</taxon>
        <taxon>Streptococcus</taxon>
    </lineage>
</organism>
<evidence type="ECO:0000313" key="3">
    <source>
        <dbReference type="Proteomes" id="UP000018716"/>
    </source>
</evidence>
<protein>
    <submittedName>
        <fullName evidence="2">Uncharacterized protein</fullName>
    </submittedName>
</protein>
<keyword evidence="3" id="KW-1185">Reference proteome</keyword>
<name>V8B6V9_STRPA</name>
<dbReference type="EMBL" id="AZJD01000010">
    <property type="protein sequence ID" value="ETD10863.1"/>
    <property type="molecule type" value="Genomic_DNA"/>
</dbReference>
<feature type="transmembrane region" description="Helical" evidence="1">
    <location>
        <begin position="65"/>
        <end position="83"/>
    </location>
</feature>
<dbReference type="AlphaFoldDB" id="V8B6V9"/>
<keyword evidence="1" id="KW-0812">Transmembrane</keyword>
<proteinExistence type="predicted"/>
<dbReference type="RefSeq" id="WP_023920129.1">
    <property type="nucleotide sequence ID" value="NZ_KI669404.1"/>
</dbReference>
<accession>V8B6V9</accession>
<evidence type="ECO:0000313" key="2">
    <source>
        <dbReference type="EMBL" id="ETD10863.1"/>
    </source>
</evidence>
<comment type="caution">
    <text evidence="2">The sequence shown here is derived from an EMBL/GenBank/DDBJ whole genome shotgun (WGS) entry which is preliminary data.</text>
</comment>
<sequence length="205" mass="24381">MRKSFFQKTYNINTGLIYFIFMSIILNLALKQLRQLFEKLNIPQLKNTFSLIQEKLGIIEYMSKVTSIILITVIVFLITIELFQRFRSDSVFNYFKSIFQTNRFRHFLKQYEKTETVNDRDNNITKTQLDPVIQNFNSSISKCTIDVRNTTVSVVMQYPKTQQAQKILREMTGQIKEEISNYNPRYIFSSPTREGDKYWFKATKV</sequence>